<proteinExistence type="predicted"/>
<protein>
    <submittedName>
        <fullName evidence="2">Uncharacterized protein</fullName>
    </submittedName>
</protein>
<gene>
    <name evidence="2" type="ORF">Afil01_24990</name>
</gene>
<dbReference type="Proteomes" id="UP001165079">
    <property type="component" value="Unassembled WGS sequence"/>
</dbReference>
<accession>A0A9W6W337</accession>
<reference evidence="2" key="1">
    <citation type="submission" date="2023-03" db="EMBL/GenBank/DDBJ databases">
        <title>Actinorhabdospora filicis NBRC 111898.</title>
        <authorList>
            <person name="Ichikawa N."/>
            <person name="Sato H."/>
            <person name="Tonouchi N."/>
        </authorList>
    </citation>
    <scope>NUCLEOTIDE SEQUENCE</scope>
    <source>
        <strain evidence="2">NBRC 111898</strain>
    </source>
</reference>
<keyword evidence="1" id="KW-0812">Transmembrane</keyword>
<sequence length="443" mass="47125">MSDRALYDPRMSTTEIELGDLSAPPTPEAPEPRRRWLPAVAVFIALALGAAAINWALKVPQIQAYFADPVPRWTVKPAELGALFRARAVDGLVIVTAREGIAVYDAVSGAQVWTVATGGADAPWIDVVDDVLFWGVESTTVTGSGTVPVEALNLRTGRSLYRIPGLDGETSEGAVTAAGVVLKTGGWPGTQHMKVLDLHTGAERWSRDIPDGFIVLPTGVVANWQFENGVGHDRPAISEVEPDASTIAVVQAQGTRSQYVVDLNTGTLRPMAYSEFSTLWIVAGQVVTVDGYEVVCGKWRQPIDFAYADLLVPIVTDGRLLDTADGRLFDLDDGEATDFPAGAGDPVALGQGVLVRAEGMRFTGARLDGGPGWITDLGISQFDGHLTDGHKLAVSYHYGYGQRIVVIDLATGVHREYAGDSLLGYSDGALIVQRDGAVVAYGA</sequence>
<name>A0A9W6W337_9ACTN</name>
<dbReference type="SUPFAM" id="SSF50998">
    <property type="entry name" value="Quinoprotein alcohol dehydrogenase-like"/>
    <property type="match status" value="1"/>
</dbReference>
<dbReference type="EMBL" id="BSTX01000001">
    <property type="protein sequence ID" value="GLZ77692.1"/>
    <property type="molecule type" value="Genomic_DNA"/>
</dbReference>
<keyword evidence="3" id="KW-1185">Reference proteome</keyword>
<dbReference type="InterPro" id="IPR011047">
    <property type="entry name" value="Quinoprotein_ADH-like_sf"/>
</dbReference>
<evidence type="ECO:0000313" key="3">
    <source>
        <dbReference type="Proteomes" id="UP001165079"/>
    </source>
</evidence>
<keyword evidence="1" id="KW-1133">Transmembrane helix</keyword>
<organism evidence="2 3">
    <name type="scientific">Actinorhabdospora filicis</name>
    <dbReference type="NCBI Taxonomy" id="1785913"/>
    <lineage>
        <taxon>Bacteria</taxon>
        <taxon>Bacillati</taxon>
        <taxon>Actinomycetota</taxon>
        <taxon>Actinomycetes</taxon>
        <taxon>Micromonosporales</taxon>
        <taxon>Micromonosporaceae</taxon>
        <taxon>Actinorhabdospora</taxon>
    </lineage>
</organism>
<comment type="caution">
    <text evidence="2">The sequence shown here is derived from an EMBL/GenBank/DDBJ whole genome shotgun (WGS) entry which is preliminary data.</text>
</comment>
<evidence type="ECO:0000313" key="2">
    <source>
        <dbReference type="EMBL" id="GLZ77692.1"/>
    </source>
</evidence>
<feature type="transmembrane region" description="Helical" evidence="1">
    <location>
        <begin position="36"/>
        <end position="57"/>
    </location>
</feature>
<dbReference type="AlphaFoldDB" id="A0A9W6W337"/>
<evidence type="ECO:0000256" key="1">
    <source>
        <dbReference type="SAM" id="Phobius"/>
    </source>
</evidence>
<keyword evidence="1" id="KW-0472">Membrane</keyword>